<protein>
    <submittedName>
        <fullName evidence="2">Uncharacterized protein</fullName>
    </submittedName>
</protein>
<comment type="caution">
    <text evidence="2">The sequence shown here is derived from an EMBL/GenBank/DDBJ whole genome shotgun (WGS) entry which is preliminary data.</text>
</comment>
<feature type="region of interest" description="Disordered" evidence="1">
    <location>
        <begin position="196"/>
        <end position="222"/>
    </location>
</feature>
<evidence type="ECO:0000313" key="2">
    <source>
        <dbReference type="EMBL" id="KAF7829295.1"/>
    </source>
</evidence>
<reference evidence="2" key="1">
    <citation type="submission" date="2020-09" db="EMBL/GenBank/DDBJ databases">
        <title>Genome-Enabled Discovery of Anthraquinone Biosynthesis in Senna tora.</title>
        <authorList>
            <person name="Kang S.-H."/>
            <person name="Pandey R.P."/>
            <person name="Lee C.-M."/>
            <person name="Sim J.-S."/>
            <person name="Jeong J.-T."/>
            <person name="Choi B.-S."/>
            <person name="Jung M."/>
            <person name="Ginzburg D."/>
            <person name="Zhao K."/>
            <person name="Won S.Y."/>
            <person name="Oh T.-J."/>
            <person name="Yu Y."/>
            <person name="Kim N.-H."/>
            <person name="Lee O.R."/>
            <person name="Lee T.-H."/>
            <person name="Bashyal P."/>
            <person name="Kim T.-S."/>
            <person name="Lee W.-H."/>
            <person name="Kawkins C."/>
            <person name="Kim C.-K."/>
            <person name="Kim J.S."/>
            <person name="Ahn B.O."/>
            <person name="Rhee S.Y."/>
            <person name="Sohng J.K."/>
        </authorList>
    </citation>
    <scope>NUCLEOTIDE SEQUENCE</scope>
    <source>
        <tissue evidence="2">Leaf</tissue>
    </source>
</reference>
<feature type="compositionally biased region" description="Low complexity" evidence="1">
    <location>
        <begin position="25"/>
        <end position="36"/>
    </location>
</feature>
<keyword evidence="3" id="KW-1185">Reference proteome</keyword>
<name>A0A834WMX6_9FABA</name>
<feature type="compositionally biased region" description="Polar residues" evidence="1">
    <location>
        <begin position="37"/>
        <end position="46"/>
    </location>
</feature>
<dbReference type="AlphaFoldDB" id="A0A834WMX6"/>
<gene>
    <name evidence="2" type="ORF">G2W53_020459</name>
</gene>
<feature type="region of interest" description="Disordered" evidence="1">
    <location>
        <begin position="21"/>
        <end position="46"/>
    </location>
</feature>
<dbReference type="Proteomes" id="UP000634136">
    <property type="component" value="Unassembled WGS sequence"/>
</dbReference>
<evidence type="ECO:0000256" key="1">
    <source>
        <dbReference type="SAM" id="MobiDB-lite"/>
    </source>
</evidence>
<evidence type="ECO:0000313" key="3">
    <source>
        <dbReference type="Proteomes" id="UP000634136"/>
    </source>
</evidence>
<dbReference type="OrthoDB" id="1917248at2759"/>
<organism evidence="2 3">
    <name type="scientific">Senna tora</name>
    <dbReference type="NCBI Taxonomy" id="362788"/>
    <lineage>
        <taxon>Eukaryota</taxon>
        <taxon>Viridiplantae</taxon>
        <taxon>Streptophyta</taxon>
        <taxon>Embryophyta</taxon>
        <taxon>Tracheophyta</taxon>
        <taxon>Spermatophyta</taxon>
        <taxon>Magnoliopsida</taxon>
        <taxon>eudicotyledons</taxon>
        <taxon>Gunneridae</taxon>
        <taxon>Pentapetalae</taxon>
        <taxon>rosids</taxon>
        <taxon>fabids</taxon>
        <taxon>Fabales</taxon>
        <taxon>Fabaceae</taxon>
        <taxon>Caesalpinioideae</taxon>
        <taxon>Cassia clade</taxon>
        <taxon>Senna</taxon>
    </lineage>
</organism>
<accession>A0A834WMX6</accession>
<proteinExistence type="predicted"/>
<sequence>MLCPLPYKLSQLPSHQVHVTIPRYKSSSSSTSKVSTNPNMDQQSQYKKPEIPDLSKQRQNFDNASTLQLQKVQKQKDDIVGCPVSEKELKIRRELEMEVERGLEEEIKDGIYNLSLRLHRLYQGQKERTVKCQDHRNRALSVVNISIRMEGKTKVEIKEIKKEANQKGLSRSGTSEDVKQVDWEKSLRAGAGYVSVNRTNGSSKQKDKIGTSGPNLYSNRKFDNRRDMIDGCSGKRDGKVDKKLLQLGWKV</sequence>
<dbReference type="EMBL" id="JAAIUW010000006">
    <property type="protein sequence ID" value="KAF7829295.1"/>
    <property type="molecule type" value="Genomic_DNA"/>
</dbReference>